<dbReference type="PANTHER" id="PTHR11365">
    <property type="entry name" value="5-OXOPROLINASE RELATED"/>
    <property type="match status" value="1"/>
</dbReference>
<dbReference type="InterPro" id="IPR002821">
    <property type="entry name" value="Hydantoinase_A"/>
</dbReference>
<dbReference type="InterPro" id="IPR045079">
    <property type="entry name" value="Oxoprolinase-like"/>
</dbReference>
<dbReference type="EMBL" id="VFPU01000001">
    <property type="protein sequence ID" value="TQM95757.1"/>
    <property type="molecule type" value="Genomic_DNA"/>
</dbReference>
<evidence type="ECO:0000259" key="2">
    <source>
        <dbReference type="Pfam" id="PF05378"/>
    </source>
</evidence>
<name>A0A543KKZ4_9MICO</name>
<reference evidence="4 5" key="1">
    <citation type="submission" date="2019-06" db="EMBL/GenBank/DDBJ databases">
        <title>Sequencing the genomes of 1000 actinobacteria strains.</title>
        <authorList>
            <person name="Klenk H.-P."/>
        </authorList>
    </citation>
    <scope>NUCLEOTIDE SEQUENCE [LARGE SCALE GENOMIC DNA]</scope>
    <source>
        <strain evidence="4 5">DSM 12362</strain>
    </source>
</reference>
<dbReference type="SUPFAM" id="SSF53067">
    <property type="entry name" value="Actin-like ATPase domain"/>
    <property type="match status" value="1"/>
</dbReference>
<feature type="domain" description="Hydantoinase/oxoprolinase N-terminal" evidence="2">
    <location>
        <begin position="9"/>
        <end position="189"/>
    </location>
</feature>
<dbReference type="Pfam" id="PF01968">
    <property type="entry name" value="Hydantoinase_A"/>
    <property type="match status" value="1"/>
</dbReference>
<evidence type="ECO:0000259" key="1">
    <source>
        <dbReference type="Pfam" id="PF01968"/>
    </source>
</evidence>
<dbReference type="InterPro" id="IPR049517">
    <property type="entry name" value="ACX-like_C"/>
</dbReference>
<dbReference type="GO" id="GO:0005829">
    <property type="term" value="C:cytosol"/>
    <property type="evidence" value="ECO:0007669"/>
    <property type="project" value="TreeGrafter"/>
</dbReference>
<evidence type="ECO:0000313" key="5">
    <source>
        <dbReference type="Proteomes" id="UP000315133"/>
    </source>
</evidence>
<dbReference type="Proteomes" id="UP000315133">
    <property type="component" value="Unassembled WGS sequence"/>
</dbReference>
<dbReference type="PANTHER" id="PTHR11365:SF23">
    <property type="entry name" value="HYPOTHETICAL 5-OXOPROLINASE (EUROFUNG)-RELATED"/>
    <property type="match status" value="1"/>
</dbReference>
<dbReference type="Gene3D" id="3.30.420.40">
    <property type="match status" value="1"/>
</dbReference>
<feature type="domain" description="Acetophenone carboxylase-like C-terminal" evidence="3">
    <location>
        <begin position="520"/>
        <end position="696"/>
    </location>
</feature>
<dbReference type="OrthoDB" id="9768323at2"/>
<evidence type="ECO:0000313" key="4">
    <source>
        <dbReference type="EMBL" id="TQM95757.1"/>
    </source>
</evidence>
<dbReference type="AlphaFoldDB" id="A0A543KKZ4"/>
<dbReference type="InterPro" id="IPR043129">
    <property type="entry name" value="ATPase_NBD"/>
</dbReference>
<organism evidence="4 5">
    <name type="scientific">Ornithinimicrobium humiphilum</name>
    <dbReference type="NCBI Taxonomy" id="125288"/>
    <lineage>
        <taxon>Bacteria</taxon>
        <taxon>Bacillati</taxon>
        <taxon>Actinomycetota</taxon>
        <taxon>Actinomycetes</taxon>
        <taxon>Micrococcales</taxon>
        <taxon>Ornithinimicrobiaceae</taxon>
        <taxon>Ornithinimicrobium</taxon>
    </lineage>
</organism>
<keyword evidence="5" id="KW-1185">Reference proteome</keyword>
<proteinExistence type="predicted"/>
<evidence type="ECO:0000259" key="3">
    <source>
        <dbReference type="Pfam" id="PF19278"/>
    </source>
</evidence>
<gene>
    <name evidence="4" type="ORF">FB476_0607</name>
</gene>
<dbReference type="GO" id="GO:0006749">
    <property type="term" value="P:glutathione metabolic process"/>
    <property type="evidence" value="ECO:0007669"/>
    <property type="project" value="TreeGrafter"/>
</dbReference>
<dbReference type="Pfam" id="PF19278">
    <property type="entry name" value="Hydant_A_C"/>
    <property type="match status" value="1"/>
</dbReference>
<dbReference type="GO" id="GO:0017168">
    <property type="term" value="F:5-oxoprolinase (ATP-hydrolyzing) activity"/>
    <property type="evidence" value="ECO:0007669"/>
    <property type="project" value="TreeGrafter"/>
</dbReference>
<accession>A0A543KKZ4</accession>
<comment type="caution">
    <text evidence="4">The sequence shown here is derived from an EMBL/GenBank/DDBJ whole genome shotgun (WGS) entry which is preliminary data.</text>
</comment>
<feature type="domain" description="Hydantoinase A/oxoprolinase" evidence="1">
    <location>
        <begin position="210"/>
        <end position="505"/>
    </location>
</feature>
<protein>
    <submittedName>
        <fullName evidence="4">N-methylhydantoinase A</fullName>
    </submittedName>
</protein>
<sequence>MSTSHRRIRIGIDTGGTFTDVVAFDEDAGTVTTTKTPSTPSNPADGFINGVDKVLELLGATGADVTAVSHGTTVATNQLLEGKLDRIGFITTEGYEFVLEIARQAVPDGYGNSYFWVKPERIVPADLVRTVGGRLDFEGNELRPFDEEGARAVARWFREQGVGTLGVNFLHAYANPAHEERMREILAEEHPDAVVSISSEVLREYREYERSMTTLVDAAVKPRVGAYVTSITERLRAYTGTDSADGRAALPFYIMKSNGGVLSAEEVVHQPITTVLSGPAAGALGAALISGTAGFDKVLTCDGGGTSTDVSVVLDGEPTLTTEGSVGAYPSKIPMIDVVTVGAGGGSIAWIAADGSLKVGPHSAGADPGPLCYGKGGADGAPTITDAHLLLGRIPAHLLGGEIPLDTDAARAGLEEIAGRLGLEVEHAAAGILEISAWNQANALRQISVKRGLDVRDFMLATFGGSGSLLACRLVDILDLAGVIVPLNPGNVSAFGLLTVDVKNDYVQTMVSRHDQVDLSQLGAAYDALTERAATALDIEGFPREQHQFQRTADLRYVGQAFEVRVPVPVGELDQAAADSVAEAFHDAHRALYGYDFRGDDRQHVEWVNLRVTGVGPITRPTLPRIGTAEDGSDATRARTSVRPVCFDPAVGYVDTPVYWRPDLREGDVVTGPAIVEEFGSTVPVHPGFDVRVDAWGNLVITRGGSAADQQEQSA</sequence>
<dbReference type="Pfam" id="PF05378">
    <property type="entry name" value="Hydant_A_N"/>
    <property type="match status" value="1"/>
</dbReference>
<dbReference type="RefSeq" id="WP_141817466.1">
    <property type="nucleotide sequence ID" value="NZ_BAAAIL010000003.1"/>
</dbReference>
<dbReference type="InterPro" id="IPR008040">
    <property type="entry name" value="Hydant_A_N"/>
</dbReference>